<feature type="non-terminal residue" evidence="1">
    <location>
        <position position="57"/>
    </location>
</feature>
<accession>A0A383D8W9</accession>
<protein>
    <submittedName>
        <fullName evidence="1">Uncharacterized protein</fullName>
    </submittedName>
</protein>
<gene>
    <name evidence="1" type="ORF">METZ01_LOCUS493604</name>
</gene>
<proteinExistence type="predicted"/>
<sequence length="57" mass="6983">MNNNFFFELSDCNYSVEAWNWFTVSSVSDMKFQHEISWSRIYEYPWVLNELENEFSA</sequence>
<organism evidence="1">
    <name type="scientific">marine metagenome</name>
    <dbReference type="NCBI Taxonomy" id="408172"/>
    <lineage>
        <taxon>unclassified sequences</taxon>
        <taxon>metagenomes</taxon>
        <taxon>ecological metagenomes</taxon>
    </lineage>
</organism>
<reference evidence="1" key="1">
    <citation type="submission" date="2018-05" db="EMBL/GenBank/DDBJ databases">
        <authorList>
            <person name="Lanie J.A."/>
            <person name="Ng W.-L."/>
            <person name="Kazmierczak K.M."/>
            <person name="Andrzejewski T.M."/>
            <person name="Davidsen T.M."/>
            <person name="Wayne K.J."/>
            <person name="Tettelin H."/>
            <person name="Glass J.I."/>
            <person name="Rusch D."/>
            <person name="Podicherti R."/>
            <person name="Tsui H.-C.T."/>
            <person name="Winkler M.E."/>
        </authorList>
    </citation>
    <scope>NUCLEOTIDE SEQUENCE</scope>
</reference>
<dbReference type="EMBL" id="UINC01215179">
    <property type="protein sequence ID" value="SVE40750.1"/>
    <property type="molecule type" value="Genomic_DNA"/>
</dbReference>
<dbReference type="AlphaFoldDB" id="A0A383D8W9"/>
<name>A0A383D8W9_9ZZZZ</name>
<evidence type="ECO:0000313" key="1">
    <source>
        <dbReference type="EMBL" id="SVE40750.1"/>
    </source>
</evidence>